<evidence type="ECO:0000313" key="1">
    <source>
        <dbReference type="EMBL" id="EDU89904.1"/>
    </source>
</evidence>
<comment type="caution">
    <text evidence="1">The sequence shown here is derived from an EMBL/GenBank/DDBJ whole genome shotgun (WGS) entry which is preliminary data.</text>
</comment>
<gene>
    <name evidence="1" type="ORF">ECH7EC869_1855</name>
</gene>
<protein>
    <submittedName>
        <fullName evidence="1">Uncharacterized protein</fullName>
    </submittedName>
</protein>
<organism evidence="1 2">
    <name type="scientific">Escherichia coli O157:H7 (strain EC869)</name>
    <dbReference type="NCBI Taxonomy" id="478008"/>
    <lineage>
        <taxon>Bacteria</taxon>
        <taxon>Pseudomonadati</taxon>
        <taxon>Pseudomonadota</taxon>
        <taxon>Gammaproteobacteria</taxon>
        <taxon>Enterobacterales</taxon>
        <taxon>Enterobacteriaceae</taxon>
        <taxon>Escherichia</taxon>
    </lineage>
</organism>
<dbReference type="Proteomes" id="UP000004641">
    <property type="component" value="Unassembled WGS sequence"/>
</dbReference>
<evidence type="ECO:0000313" key="2">
    <source>
        <dbReference type="Proteomes" id="UP000004641"/>
    </source>
</evidence>
<dbReference type="BioCyc" id="ECOL478008-HMP:G76-483395-MONOMER"/>
<reference evidence="1 2" key="1">
    <citation type="journal article" date="2011" name="Appl. Environ. Microbiol.">
        <title>Genome signatures of Escherichia coli O157:H7 isolates from the bovine host reservoir.</title>
        <authorList>
            <person name="Eppinger M."/>
            <person name="Mammel M.K."/>
            <person name="Leclerc J.E."/>
            <person name="Ravel J."/>
            <person name="Cebula T.A."/>
        </authorList>
    </citation>
    <scope>NUCLEOTIDE SEQUENCE [LARGE SCALE GENOMIC DNA]</scope>
    <source>
        <strain evidence="1 2">EC869</strain>
    </source>
</reference>
<dbReference type="AlphaFoldDB" id="A0A0H3PTX7"/>
<accession>A0A0H3PTX7</accession>
<dbReference type="EMBL" id="ABHU01000017">
    <property type="protein sequence ID" value="EDU89904.1"/>
    <property type="molecule type" value="Genomic_DNA"/>
</dbReference>
<name>A0A0H3PTX7_ECO5C</name>
<sequence>MFIPGKSFLLQIYIDKLAFDEKHTISMKCRMRQNFVMFFNSRKNKCGLLQNPVNVN</sequence>
<proteinExistence type="predicted"/>